<accession>A0ACC0BYI2</accession>
<evidence type="ECO:0000313" key="2">
    <source>
        <dbReference type="Proteomes" id="UP001060085"/>
    </source>
</evidence>
<dbReference type="Proteomes" id="UP001060085">
    <property type="component" value="Linkage Group LG02"/>
</dbReference>
<protein>
    <submittedName>
        <fullName evidence="1">Uncharacterized protein</fullName>
    </submittedName>
</protein>
<gene>
    <name evidence="1" type="ORF">M9H77_08556</name>
</gene>
<comment type="caution">
    <text evidence="1">The sequence shown here is derived from an EMBL/GenBank/DDBJ whole genome shotgun (WGS) entry which is preliminary data.</text>
</comment>
<keyword evidence="2" id="KW-1185">Reference proteome</keyword>
<dbReference type="EMBL" id="CM044702">
    <property type="protein sequence ID" value="KAI5677606.1"/>
    <property type="molecule type" value="Genomic_DNA"/>
</dbReference>
<proteinExistence type="predicted"/>
<reference evidence="2" key="1">
    <citation type="journal article" date="2023" name="Nat. Plants">
        <title>Single-cell RNA sequencing provides a high-resolution roadmap for understanding the multicellular compartmentation of specialized metabolism.</title>
        <authorList>
            <person name="Sun S."/>
            <person name="Shen X."/>
            <person name="Li Y."/>
            <person name="Li Y."/>
            <person name="Wang S."/>
            <person name="Li R."/>
            <person name="Zhang H."/>
            <person name="Shen G."/>
            <person name="Guo B."/>
            <person name="Wei J."/>
            <person name="Xu J."/>
            <person name="St-Pierre B."/>
            <person name="Chen S."/>
            <person name="Sun C."/>
        </authorList>
    </citation>
    <scope>NUCLEOTIDE SEQUENCE [LARGE SCALE GENOMIC DNA]</scope>
</reference>
<sequence length="604" mass="67776">MNLAFVCAAVLAPHILLEEKLISLLKSCKTQNQLKQLQTQVITHGLDPTNQYTTPRFLSKCFLLNGISYAQKMFDQIASRNASLYNAMLKGYIHNEMHKKVFVMFDDMMNKNVRPNCYTFPMVLKSCGKLMALTEGEEVHSLVLKVGFKSNTYVGTTLIDVYSRVGQVSCAEKVFSEMVLRNVVAWTSMIKGFVSNGDLISARRLFDLAAERDAVLCTTMVLGYIGCGKMIDARKLFDVMPDKDLISWNTLLNGYANNGDVEGCEKVFQEMPERNIFSWNALLGGYAHNGRFMEVLIAFERMLNESHVQPNDATLVNVLSACARLGALELGKWVHVYAESRGYKDNIFVCNGLIDMYAKCGMIERATDVFRNMGIKDLIAWNTIINGLAVHGHGADALNLFSEMINAGERPDGITYIGILCACSHMGLVEDAFTYFQSMIDEYSIAPRIEHYGCMVDVLARAGLLERAVNFVKKMPIKADGVIWTVLLGACRTHKNIELAELALENLIQIEPKNPANYVMLGNIYGASRRWEDMARLKVAMRDTGTRKVPGCSFIEVDNVVSEFYSFDERHSKTEEIYASLRGLMKLLQSYVYIPDLMELGEGI</sequence>
<name>A0ACC0BYI2_CATRO</name>
<evidence type="ECO:0000313" key="1">
    <source>
        <dbReference type="EMBL" id="KAI5677606.1"/>
    </source>
</evidence>
<organism evidence="1 2">
    <name type="scientific">Catharanthus roseus</name>
    <name type="common">Madagascar periwinkle</name>
    <name type="synonym">Vinca rosea</name>
    <dbReference type="NCBI Taxonomy" id="4058"/>
    <lineage>
        <taxon>Eukaryota</taxon>
        <taxon>Viridiplantae</taxon>
        <taxon>Streptophyta</taxon>
        <taxon>Embryophyta</taxon>
        <taxon>Tracheophyta</taxon>
        <taxon>Spermatophyta</taxon>
        <taxon>Magnoliopsida</taxon>
        <taxon>eudicotyledons</taxon>
        <taxon>Gunneridae</taxon>
        <taxon>Pentapetalae</taxon>
        <taxon>asterids</taxon>
        <taxon>lamiids</taxon>
        <taxon>Gentianales</taxon>
        <taxon>Apocynaceae</taxon>
        <taxon>Rauvolfioideae</taxon>
        <taxon>Vinceae</taxon>
        <taxon>Catharanthinae</taxon>
        <taxon>Catharanthus</taxon>
    </lineage>
</organism>